<dbReference type="GeneID" id="103140229"/>
<keyword evidence="1" id="KW-0677">Repeat</keyword>
<evidence type="ECO:0000313" key="5">
    <source>
        <dbReference type="Proteomes" id="UP000028760"/>
    </source>
</evidence>
<dbReference type="Proteomes" id="UP000028760">
    <property type="component" value="Unassembled WGS sequence"/>
</dbReference>
<dbReference type="PANTHER" id="PTHR24171:SF8">
    <property type="entry name" value="BRCA1-ASSOCIATED RING DOMAIN PROTEIN 1"/>
    <property type="match status" value="1"/>
</dbReference>
<dbReference type="InterPro" id="IPR002110">
    <property type="entry name" value="Ankyrin_rpt"/>
</dbReference>
<dbReference type="Pfam" id="PF12796">
    <property type="entry name" value="Ank_2"/>
    <property type="match status" value="1"/>
</dbReference>
<dbReference type="eggNOG" id="KOG4214">
    <property type="taxonomic scope" value="Eukaryota"/>
</dbReference>
<accession>A0A087YFW9</accession>
<dbReference type="KEGG" id="pfor:103140229"/>
<dbReference type="Ensembl" id="ENSPFOT00000016944.1">
    <property type="protein sequence ID" value="ENSPFOP00000016922.2"/>
    <property type="gene ID" value="ENSPFOG00000016863.1"/>
</dbReference>
<protein>
    <submittedName>
        <fullName evidence="4">Myotrophin</fullName>
    </submittedName>
</protein>
<dbReference type="PRINTS" id="PR01415">
    <property type="entry name" value="ANKYRIN"/>
</dbReference>
<reference evidence="4" key="3">
    <citation type="submission" date="2025-09" db="UniProtKB">
        <authorList>
            <consortium name="Ensembl"/>
        </authorList>
    </citation>
    <scope>IDENTIFICATION</scope>
</reference>
<dbReference type="GO" id="GO:0031436">
    <property type="term" value="C:BRCA1-BARD1 complex"/>
    <property type="evidence" value="ECO:0007669"/>
    <property type="project" value="TreeGrafter"/>
</dbReference>
<reference evidence="5" key="1">
    <citation type="submission" date="2013-10" db="EMBL/GenBank/DDBJ databases">
        <authorList>
            <person name="Schartl M."/>
            <person name="Warren W."/>
        </authorList>
    </citation>
    <scope>NUCLEOTIDE SEQUENCE [LARGE SCALE GENOMIC DNA]</scope>
    <source>
        <strain evidence="5">female</strain>
    </source>
</reference>
<evidence type="ECO:0000256" key="2">
    <source>
        <dbReference type="ARBA" id="ARBA00023043"/>
    </source>
</evidence>
<dbReference type="GO" id="GO:0004842">
    <property type="term" value="F:ubiquitin-protein transferase activity"/>
    <property type="evidence" value="ECO:0007669"/>
    <property type="project" value="TreeGrafter"/>
</dbReference>
<dbReference type="EMBL" id="AYCK01006120">
    <property type="status" value="NOT_ANNOTATED_CDS"/>
    <property type="molecule type" value="Genomic_DNA"/>
</dbReference>
<dbReference type="GeneTree" id="ENSGT00940000168487"/>
<keyword evidence="5" id="KW-1185">Reference proteome</keyword>
<organism evidence="4 5">
    <name type="scientific">Poecilia formosa</name>
    <name type="common">Amazon molly</name>
    <name type="synonym">Limia formosa</name>
    <dbReference type="NCBI Taxonomy" id="48698"/>
    <lineage>
        <taxon>Eukaryota</taxon>
        <taxon>Metazoa</taxon>
        <taxon>Chordata</taxon>
        <taxon>Craniata</taxon>
        <taxon>Vertebrata</taxon>
        <taxon>Euteleostomi</taxon>
        <taxon>Actinopterygii</taxon>
        <taxon>Neopterygii</taxon>
        <taxon>Teleostei</taxon>
        <taxon>Neoteleostei</taxon>
        <taxon>Acanthomorphata</taxon>
        <taxon>Ovalentaria</taxon>
        <taxon>Atherinomorphae</taxon>
        <taxon>Cyprinodontiformes</taxon>
        <taxon>Poeciliidae</taxon>
        <taxon>Poeciliinae</taxon>
        <taxon>Poecilia</taxon>
    </lineage>
</organism>
<feature type="repeat" description="ANK" evidence="3">
    <location>
        <begin position="37"/>
        <end position="69"/>
    </location>
</feature>
<evidence type="ECO:0000256" key="1">
    <source>
        <dbReference type="ARBA" id="ARBA00022737"/>
    </source>
</evidence>
<dbReference type="AlphaFoldDB" id="A0A087YFW9"/>
<dbReference type="PROSITE" id="PS50297">
    <property type="entry name" value="ANK_REP_REGION"/>
    <property type="match status" value="2"/>
</dbReference>
<dbReference type="STRING" id="48698.ENSPFOP00000016922"/>
<dbReference type="InterPro" id="IPR036770">
    <property type="entry name" value="Ankyrin_rpt-contain_sf"/>
</dbReference>
<dbReference type="CTD" id="136319"/>
<dbReference type="RefSeq" id="XP_007555321.1">
    <property type="nucleotide sequence ID" value="XM_007555259.2"/>
</dbReference>
<dbReference type="Gene3D" id="1.25.40.20">
    <property type="entry name" value="Ankyrin repeat-containing domain"/>
    <property type="match status" value="1"/>
</dbReference>
<dbReference type="GO" id="GO:0070531">
    <property type="term" value="C:BRCA1-A complex"/>
    <property type="evidence" value="ECO:0007669"/>
    <property type="project" value="TreeGrafter"/>
</dbReference>
<sequence length="125" mass="13918">MDEKMDPAKVIWALKNGEVNEVKNALKTKEDVNERLDGRYPLHYAADFGHLKVVEYLLEKGADINAKDKHELTSLMCASLEGHCDCVKILLEKGADKNIKTESGTSAFDSEYPAVLELLTSPKPK</sequence>
<dbReference type="GO" id="GO:0085020">
    <property type="term" value="P:protein K6-linked ubiquitination"/>
    <property type="evidence" value="ECO:0007669"/>
    <property type="project" value="TreeGrafter"/>
</dbReference>
<dbReference type="SMART" id="SM00248">
    <property type="entry name" value="ANK"/>
    <property type="match status" value="2"/>
</dbReference>
<feature type="repeat" description="ANK" evidence="3">
    <location>
        <begin position="70"/>
        <end position="102"/>
    </location>
</feature>
<dbReference type="OrthoDB" id="194358at2759"/>
<dbReference type="OMA" id="TALIDCT"/>
<name>A0A087YFW9_POEFO</name>
<dbReference type="PANTHER" id="PTHR24171">
    <property type="entry name" value="ANKYRIN REPEAT DOMAIN-CONTAINING PROTEIN 39-RELATED"/>
    <property type="match status" value="1"/>
</dbReference>
<proteinExistence type="predicted"/>
<evidence type="ECO:0000256" key="3">
    <source>
        <dbReference type="PROSITE-ProRule" id="PRU00023"/>
    </source>
</evidence>
<evidence type="ECO:0000313" key="4">
    <source>
        <dbReference type="Ensembl" id="ENSPFOP00000016922.2"/>
    </source>
</evidence>
<dbReference type="SUPFAM" id="SSF48403">
    <property type="entry name" value="Ankyrin repeat"/>
    <property type="match status" value="1"/>
</dbReference>
<keyword evidence="2 3" id="KW-0040">ANK repeat</keyword>
<reference evidence="4" key="2">
    <citation type="submission" date="2025-08" db="UniProtKB">
        <authorList>
            <consortium name="Ensembl"/>
        </authorList>
    </citation>
    <scope>IDENTIFICATION</scope>
</reference>
<dbReference type="PROSITE" id="PS50088">
    <property type="entry name" value="ANK_REPEAT"/>
    <property type="match status" value="2"/>
</dbReference>